<evidence type="ECO:0000313" key="3">
    <source>
        <dbReference type="Proteomes" id="UP001172457"/>
    </source>
</evidence>
<organism evidence="2 3">
    <name type="scientific">Centaurea solstitialis</name>
    <name type="common">yellow star-thistle</name>
    <dbReference type="NCBI Taxonomy" id="347529"/>
    <lineage>
        <taxon>Eukaryota</taxon>
        <taxon>Viridiplantae</taxon>
        <taxon>Streptophyta</taxon>
        <taxon>Embryophyta</taxon>
        <taxon>Tracheophyta</taxon>
        <taxon>Spermatophyta</taxon>
        <taxon>Magnoliopsida</taxon>
        <taxon>eudicotyledons</taxon>
        <taxon>Gunneridae</taxon>
        <taxon>Pentapetalae</taxon>
        <taxon>asterids</taxon>
        <taxon>campanulids</taxon>
        <taxon>Asterales</taxon>
        <taxon>Asteraceae</taxon>
        <taxon>Carduoideae</taxon>
        <taxon>Cardueae</taxon>
        <taxon>Centaureinae</taxon>
        <taxon>Centaurea</taxon>
    </lineage>
</organism>
<name>A0AA38W842_9ASTR</name>
<evidence type="ECO:0000256" key="1">
    <source>
        <dbReference type="SAM" id="MobiDB-lite"/>
    </source>
</evidence>
<gene>
    <name evidence="2" type="ORF">OSB04_031434</name>
</gene>
<sequence length="204" mass="24148">MIEGQPTERHQERPPPPPPRRDEGPSKKFKETNASRRKSSSHHREDRWIWNLKSSGNFFVASIRSAFNEMSLKKGSIPTRWNHLVPQKSSYRQNPDAREYGQERYPHRIYALRLCKTQPENGNHIFATFPKTTEVRREINRWWFDAFPNPCSSLTEAYAWARNDDATFNGHPFNSLRAGNDIQSFVYSWFHNRSKDENNLNWID</sequence>
<reference evidence="2" key="1">
    <citation type="submission" date="2023-03" db="EMBL/GenBank/DDBJ databases">
        <title>Chromosome-scale reference genome and RAD-based genetic map of yellow starthistle (Centaurea solstitialis) reveal putative structural variation and QTLs associated with invader traits.</title>
        <authorList>
            <person name="Reatini B."/>
            <person name="Cang F.A."/>
            <person name="Jiang Q."/>
            <person name="Mckibben M.T.W."/>
            <person name="Barker M.S."/>
            <person name="Rieseberg L.H."/>
            <person name="Dlugosch K.M."/>
        </authorList>
    </citation>
    <scope>NUCLEOTIDE SEQUENCE</scope>
    <source>
        <strain evidence="2">CAN-66</strain>
        <tissue evidence="2">Leaf</tissue>
    </source>
</reference>
<evidence type="ECO:0000313" key="2">
    <source>
        <dbReference type="EMBL" id="KAJ9538701.1"/>
    </source>
</evidence>
<feature type="compositionally biased region" description="Basic and acidic residues" evidence="1">
    <location>
        <begin position="1"/>
        <end position="34"/>
    </location>
</feature>
<comment type="caution">
    <text evidence="2">The sequence shown here is derived from an EMBL/GenBank/DDBJ whole genome shotgun (WGS) entry which is preliminary data.</text>
</comment>
<proteinExistence type="predicted"/>
<dbReference type="Proteomes" id="UP001172457">
    <property type="component" value="Chromosome 8"/>
</dbReference>
<accession>A0AA38W842</accession>
<dbReference type="AlphaFoldDB" id="A0AA38W842"/>
<protein>
    <submittedName>
        <fullName evidence="2">Uncharacterized protein</fullName>
    </submittedName>
</protein>
<keyword evidence="3" id="KW-1185">Reference proteome</keyword>
<feature type="region of interest" description="Disordered" evidence="1">
    <location>
        <begin position="1"/>
        <end position="45"/>
    </location>
</feature>
<dbReference type="EMBL" id="JARYMX010000008">
    <property type="protein sequence ID" value="KAJ9538701.1"/>
    <property type="molecule type" value="Genomic_DNA"/>
</dbReference>